<name>A0ABY8AXU1_9GAMM</name>
<sequence length="105" mass="11649">MPQDQIQVKAAKTVRLMSLLNLSILSLAPIDSRLCLGTIVVINAAVVYYLNELGKNRRFGSNILHKVDTFFSSPDEARAADFNNTIRNIINGGAALYDRLPEPFK</sequence>
<evidence type="ECO:0000256" key="1">
    <source>
        <dbReference type="SAM" id="Phobius"/>
    </source>
</evidence>
<reference evidence="2 3" key="1">
    <citation type="submission" date="2023-02" db="EMBL/GenBank/DDBJ databases">
        <title>Genome Sequence of L. cardiaca H63T.</title>
        <authorList>
            <person name="Lopez A.E."/>
            <person name="Cianciotto N.P."/>
        </authorList>
    </citation>
    <scope>NUCLEOTIDE SEQUENCE [LARGE SCALE GENOMIC DNA]</scope>
    <source>
        <strain evidence="2 3">H63</strain>
    </source>
</reference>
<organism evidence="2 3">
    <name type="scientific">Legionella cardiaca</name>
    <dbReference type="NCBI Taxonomy" id="1071983"/>
    <lineage>
        <taxon>Bacteria</taxon>
        <taxon>Pseudomonadati</taxon>
        <taxon>Pseudomonadota</taxon>
        <taxon>Gammaproteobacteria</taxon>
        <taxon>Legionellales</taxon>
        <taxon>Legionellaceae</taxon>
        <taxon>Legionella</taxon>
    </lineage>
</organism>
<keyword evidence="1" id="KW-1133">Transmembrane helix</keyword>
<dbReference type="RefSeq" id="WP_275090103.1">
    <property type="nucleotide sequence ID" value="NZ_CP119078.1"/>
</dbReference>
<protein>
    <submittedName>
        <fullName evidence="2">Uncharacterized protein</fullName>
    </submittedName>
</protein>
<accession>A0ABY8AXU1</accession>
<gene>
    <name evidence="2" type="ORF">PXX05_05735</name>
</gene>
<keyword evidence="3" id="KW-1185">Reference proteome</keyword>
<keyword evidence="1" id="KW-0472">Membrane</keyword>
<dbReference type="Proteomes" id="UP001222087">
    <property type="component" value="Chromosome"/>
</dbReference>
<evidence type="ECO:0000313" key="2">
    <source>
        <dbReference type="EMBL" id="WED44286.1"/>
    </source>
</evidence>
<keyword evidence="1" id="KW-0812">Transmembrane</keyword>
<proteinExistence type="predicted"/>
<evidence type="ECO:0000313" key="3">
    <source>
        <dbReference type="Proteomes" id="UP001222087"/>
    </source>
</evidence>
<feature type="transmembrane region" description="Helical" evidence="1">
    <location>
        <begin position="30"/>
        <end position="50"/>
    </location>
</feature>
<dbReference type="EMBL" id="CP119078">
    <property type="protein sequence ID" value="WED44286.1"/>
    <property type="molecule type" value="Genomic_DNA"/>
</dbReference>